<dbReference type="InterPro" id="IPR025959">
    <property type="entry name" value="Winged_HTH_dom"/>
</dbReference>
<dbReference type="Pfam" id="PF13551">
    <property type="entry name" value="HTH_29"/>
    <property type="match status" value="1"/>
</dbReference>
<evidence type="ECO:0000259" key="2">
    <source>
        <dbReference type="Pfam" id="PF13592"/>
    </source>
</evidence>
<keyword evidence="4" id="KW-1185">Reference proteome</keyword>
<reference evidence="3 4" key="1">
    <citation type="submission" date="2017-04" db="EMBL/GenBank/DDBJ databases">
        <authorList>
            <person name="Afonso C.L."/>
            <person name="Miller P.J."/>
            <person name="Scott M.A."/>
            <person name="Spackman E."/>
            <person name="Goraichik I."/>
            <person name="Dimitrov K.M."/>
            <person name="Suarez D.L."/>
            <person name="Swayne D.E."/>
        </authorList>
    </citation>
    <scope>NUCLEOTIDE SEQUENCE [LARGE SCALE GENOMIC DNA]</scope>
    <source>
        <strain evidence="3 4">CGMCC 1.10972</strain>
    </source>
</reference>
<dbReference type="AlphaFoldDB" id="A0A1W2F033"/>
<dbReference type="InterPro" id="IPR009057">
    <property type="entry name" value="Homeodomain-like_sf"/>
</dbReference>
<protein>
    <submittedName>
        <fullName evidence="3">Transposase</fullName>
    </submittedName>
</protein>
<dbReference type="RefSeq" id="WP_084413144.1">
    <property type="nucleotide sequence ID" value="NZ_FWXR01000046.1"/>
</dbReference>
<gene>
    <name evidence="3" type="ORF">SAMN06297251_1462</name>
</gene>
<accession>A0A1W2F033</accession>
<dbReference type="SUPFAM" id="SSF46689">
    <property type="entry name" value="Homeodomain-like"/>
    <property type="match status" value="1"/>
</dbReference>
<feature type="region of interest" description="Disordered" evidence="1">
    <location>
        <begin position="140"/>
        <end position="175"/>
    </location>
</feature>
<proteinExistence type="predicted"/>
<feature type="domain" description="Winged helix-turn helix" evidence="2">
    <location>
        <begin position="103"/>
        <end position="161"/>
    </location>
</feature>
<sequence>MAFTPEPLTIEQLERRFRDADDVVERNHFQTILLLSKGRSRAEVAEILSFSERWVLKIEKRYAIDGPDGLGDRRRNSRGGKPLLSPDDLSALRERLNAPPDDGGVWTGPKVARWMAVRLGVESVHAPRGWEALKRLGFSLKAPRPKNPHSATPEAVEAFKKSSPTSSHKRRGLAP</sequence>
<dbReference type="OrthoDB" id="2375382at2"/>
<evidence type="ECO:0000313" key="4">
    <source>
        <dbReference type="Proteomes" id="UP000192656"/>
    </source>
</evidence>
<evidence type="ECO:0000256" key="1">
    <source>
        <dbReference type="SAM" id="MobiDB-lite"/>
    </source>
</evidence>
<dbReference type="EMBL" id="FWXR01000046">
    <property type="protein sequence ID" value="SMD15192.1"/>
    <property type="molecule type" value="Genomic_DNA"/>
</dbReference>
<dbReference type="STRING" id="937218.SAMN06297251_1462"/>
<dbReference type="Proteomes" id="UP000192656">
    <property type="component" value="Unassembled WGS sequence"/>
</dbReference>
<feature type="region of interest" description="Disordered" evidence="1">
    <location>
        <begin position="67"/>
        <end position="87"/>
    </location>
</feature>
<name>A0A1W2F033_9HYPH</name>
<dbReference type="Pfam" id="PF13592">
    <property type="entry name" value="HTH_33"/>
    <property type="match status" value="1"/>
</dbReference>
<evidence type="ECO:0000313" key="3">
    <source>
        <dbReference type="EMBL" id="SMD15192.1"/>
    </source>
</evidence>
<organism evidence="3 4">
    <name type="scientific">Fulvimarina manganoxydans</name>
    <dbReference type="NCBI Taxonomy" id="937218"/>
    <lineage>
        <taxon>Bacteria</taxon>
        <taxon>Pseudomonadati</taxon>
        <taxon>Pseudomonadota</taxon>
        <taxon>Alphaproteobacteria</taxon>
        <taxon>Hyphomicrobiales</taxon>
        <taxon>Aurantimonadaceae</taxon>
        <taxon>Fulvimarina</taxon>
    </lineage>
</organism>